<feature type="binding site" evidence="10">
    <location>
        <position position="180"/>
    </location>
    <ligand>
        <name>substrate</name>
    </ligand>
</feature>
<keyword evidence="3 8" id="KW-0237">DNA synthesis</keyword>
<dbReference type="PATRIC" id="fig|673862.3.peg.615"/>
<keyword evidence="5 8" id="KW-0547">Nucleotide-binding</keyword>
<dbReference type="GO" id="GO:0071897">
    <property type="term" value="P:DNA biosynthetic process"/>
    <property type="evidence" value="ECO:0007669"/>
    <property type="project" value="UniProtKB-KW"/>
</dbReference>
<dbReference type="InterPro" id="IPR027417">
    <property type="entry name" value="P-loop_NTPase"/>
</dbReference>
<dbReference type="Pfam" id="PF00265">
    <property type="entry name" value="TK"/>
    <property type="match status" value="1"/>
</dbReference>
<dbReference type="Proteomes" id="UP000018769">
    <property type="component" value="Chromosome I"/>
</dbReference>
<evidence type="ECO:0000256" key="11">
    <source>
        <dbReference type="RuleBase" id="RU000544"/>
    </source>
</evidence>
<dbReference type="InterPro" id="IPR020633">
    <property type="entry name" value="Thymidine_kinase_CS"/>
</dbReference>
<evidence type="ECO:0000256" key="2">
    <source>
        <dbReference type="ARBA" id="ARBA00012118"/>
    </source>
</evidence>
<dbReference type="eggNOG" id="COG1435">
    <property type="taxonomic scope" value="Bacteria"/>
</dbReference>
<feature type="binding site" evidence="8">
    <location>
        <position position="187"/>
    </location>
    <ligand>
        <name>Zn(2+)</name>
        <dbReference type="ChEBI" id="CHEBI:29105"/>
    </ligand>
</feature>
<feature type="binding site" evidence="8">
    <location>
        <position position="149"/>
    </location>
    <ligand>
        <name>Zn(2+)</name>
        <dbReference type="ChEBI" id="CHEBI:29105"/>
    </ligand>
</feature>
<evidence type="ECO:0000256" key="6">
    <source>
        <dbReference type="ARBA" id="ARBA00022777"/>
    </source>
</evidence>
<keyword evidence="7 8" id="KW-0067">ATP-binding</keyword>
<dbReference type="GO" id="GO:0008270">
    <property type="term" value="F:zinc ion binding"/>
    <property type="evidence" value="ECO:0007669"/>
    <property type="project" value="UniProtKB-UniRule"/>
</dbReference>
<feature type="binding site" evidence="8">
    <location>
        <begin position="89"/>
        <end position="92"/>
    </location>
    <ligand>
        <name>ATP</name>
        <dbReference type="ChEBI" id="CHEBI:30616"/>
    </ligand>
</feature>
<keyword evidence="8" id="KW-0479">Metal-binding</keyword>
<evidence type="ECO:0000256" key="1">
    <source>
        <dbReference type="ARBA" id="ARBA00007587"/>
    </source>
</evidence>
<dbReference type="SUPFAM" id="SSF52540">
    <property type="entry name" value="P-loop containing nucleoside triphosphate hydrolases"/>
    <property type="match status" value="1"/>
</dbReference>
<accession>V6DGK0</accession>
<dbReference type="AlphaFoldDB" id="V6DGK0"/>
<dbReference type="OrthoDB" id="9781579at2"/>
<evidence type="ECO:0000256" key="5">
    <source>
        <dbReference type="ARBA" id="ARBA00022741"/>
    </source>
</evidence>
<dbReference type="Gene3D" id="3.30.60.20">
    <property type="match status" value="1"/>
</dbReference>
<dbReference type="HOGENOM" id="CLU_064400_3_0_7"/>
<organism evidence="13 14">
    <name type="scientific">Candidatus Babela massiliensis</name>
    <dbReference type="NCBI Taxonomy" id="673862"/>
    <lineage>
        <taxon>Bacteria</taxon>
        <taxon>Candidatus Babelota</taxon>
        <taxon>Candidatus Babeliae</taxon>
        <taxon>Candidatus Babeliales</taxon>
        <taxon>Candidatus Babeliaceae</taxon>
        <taxon>Candidatus Babela</taxon>
    </lineage>
</organism>
<evidence type="ECO:0000256" key="10">
    <source>
        <dbReference type="PIRSR" id="PIRSR035805-2"/>
    </source>
</evidence>
<protein>
    <recommendedName>
        <fullName evidence="2 8">Thymidine kinase</fullName>
        <ecNumber evidence="2 8">2.7.1.21</ecNumber>
    </recommendedName>
</protein>
<keyword evidence="4 8" id="KW-0808">Transferase</keyword>
<evidence type="ECO:0000256" key="8">
    <source>
        <dbReference type="HAMAP-Rule" id="MF_00124"/>
    </source>
</evidence>
<comment type="catalytic activity">
    <reaction evidence="8 11">
        <text>thymidine + ATP = dTMP + ADP + H(+)</text>
        <dbReference type="Rhea" id="RHEA:19129"/>
        <dbReference type="ChEBI" id="CHEBI:15378"/>
        <dbReference type="ChEBI" id="CHEBI:17748"/>
        <dbReference type="ChEBI" id="CHEBI:30616"/>
        <dbReference type="ChEBI" id="CHEBI:63528"/>
        <dbReference type="ChEBI" id="CHEBI:456216"/>
        <dbReference type="EC" id="2.7.1.21"/>
    </reaction>
</comment>
<evidence type="ECO:0000256" key="4">
    <source>
        <dbReference type="ARBA" id="ARBA00022679"/>
    </source>
</evidence>
<feature type="binding site" evidence="8">
    <location>
        <begin position="14"/>
        <end position="21"/>
    </location>
    <ligand>
        <name>ATP</name>
        <dbReference type="ChEBI" id="CHEBI:30616"/>
    </ligand>
</feature>
<evidence type="ECO:0000313" key="13">
    <source>
        <dbReference type="EMBL" id="CDK30727.1"/>
    </source>
</evidence>
<dbReference type="PANTHER" id="PTHR11441">
    <property type="entry name" value="THYMIDINE KINASE"/>
    <property type="match status" value="1"/>
</dbReference>
<evidence type="ECO:0000256" key="9">
    <source>
        <dbReference type="PIRSR" id="PIRSR035805-1"/>
    </source>
</evidence>
<feature type="binding site" evidence="10">
    <location>
        <begin position="172"/>
        <end position="175"/>
    </location>
    <ligand>
        <name>substrate</name>
    </ligand>
</feature>
<keyword evidence="8" id="KW-0862">Zinc</keyword>
<gene>
    <name evidence="8 13" type="primary">tdk</name>
    <name evidence="13" type="ORF">BABL1_gene_288</name>
</gene>
<reference evidence="13 14" key="1">
    <citation type="journal article" date="2015" name="Biol. Direct">
        <title>Babela massiliensis, a representative of a widespread bacterial phylum with unusual adaptations to parasitism in amoebae.</title>
        <authorList>
            <person name="Pagnier I."/>
            <person name="Yutin N."/>
            <person name="Croce O."/>
            <person name="Makarova K.S."/>
            <person name="Wolf Y.I."/>
            <person name="Benamar S."/>
            <person name="Raoult D."/>
            <person name="Koonin E.V."/>
            <person name="La Scola B."/>
        </authorList>
    </citation>
    <scope>NUCLEOTIDE SEQUENCE [LARGE SCALE GENOMIC DNA]</scope>
    <source>
        <strain evidence="14">BABL1</strain>
    </source>
</reference>
<dbReference type="NCBIfam" id="NF003296">
    <property type="entry name" value="PRK04296.1-1"/>
    <property type="match status" value="1"/>
</dbReference>
<evidence type="ECO:0000256" key="12">
    <source>
        <dbReference type="RuleBase" id="RU004165"/>
    </source>
</evidence>
<dbReference type="EMBL" id="HG793133">
    <property type="protein sequence ID" value="CDK30727.1"/>
    <property type="molecule type" value="Genomic_DNA"/>
</dbReference>
<comment type="subcellular location">
    <subcellularLocation>
        <location evidence="8">Cytoplasm</location>
    </subcellularLocation>
</comment>
<keyword evidence="6 8" id="KW-0418">Kinase</keyword>
<name>V6DGK0_9BACT</name>
<comment type="similarity">
    <text evidence="1 8 12">Belongs to the thymidine kinase family.</text>
</comment>
<sequence>MLNSSKGMLEVICGPMFSGKTEELIRRLKRAEFAQLKVIAFKHKIDNRMTIECINAHNGDKFKAIALDNPEDIRLFVGQETDIDIIAIDEVQFFSSSIISVLLELVDNKKRVIVSGLDLDFRGMPFGCISQLLTFADYVTKLKAVCVKCGQDAHFTQRLIDDKIARFDDPVIIVGAQERYQSRCRACFILDNKYWTEIKRL</sequence>
<dbReference type="PROSITE" id="PS00603">
    <property type="entry name" value="TK_CELLULAR_TYPE"/>
    <property type="match status" value="1"/>
</dbReference>
<dbReference type="SUPFAM" id="SSF57716">
    <property type="entry name" value="Glucocorticoid receptor-like (DNA-binding domain)"/>
    <property type="match status" value="1"/>
</dbReference>
<dbReference type="InterPro" id="IPR001267">
    <property type="entry name" value="Thymidine_kinase"/>
</dbReference>
<dbReference type="RefSeq" id="WP_023792324.1">
    <property type="nucleotide sequence ID" value="NC_023003.1"/>
</dbReference>
<dbReference type="GO" id="GO:0005829">
    <property type="term" value="C:cytosol"/>
    <property type="evidence" value="ECO:0007669"/>
    <property type="project" value="TreeGrafter"/>
</dbReference>
<keyword evidence="8" id="KW-0963">Cytoplasm</keyword>
<feature type="active site" description="Proton acceptor" evidence="8 9">
    <location>
        <position position="90"/>
    </location>
</feature>
<evidence type="ECO:0000256" key="7">
    <source>
        <dbReference type="ARBA" id="ARBA00022840"/>
    </source>
</evidence>
<comment type="subunit">
    <text evidence="8">Homotetramer.</text>
</comment>
<dbReference type="STRING" id="673862.BABL1_gene_288"/>
<keyword evidence="14" id="KW-1185">Reference proteome</keyword>
<dbReference type="Gene3D" id="3.40.50.300">
    <property type="entry name" value="P-loop containing nucleotide triphosphate hydrolases"/>
    <property type="match status" value="1"/>
</dbReference>
<dbReference type="HAMAP" id="MF_00124">
    <property type="entry name" value="Thymidine_kinase"/>
    <property type="match status" value="1"/>
</dbReference>
<dbReference type="PANTHER" id="PTHR11441:SF0">
    <property type="entry name" value="THYMIDINE KINASE, CYTOSOLIC"/>
    <property type="match status" value="1"/>
</dbReference>
<dbReference type="GO" id="GO:0004797">
    <property type="term" value="F:thymidine kinase activity"/>
    <property type="evidence" value="ECO:0007669"/>
    <property type="project" value="UniProtKB-UniRule"/>
</dbReference>
<dbReference type="KEGG" id="dpb:BABL1_gene_288"/>
<dbReference type="PIRSF" id="PIRSF035805">
    <property type="entry name" value="TK_cell"/>
    <property type="match status" value="1"/>
</dbReference>
<dbReference type="GO" id="GO:0046104">
    <property type="term" value="P:thymidine metabolic process"/>
    <property type="evidence" value="ECO:0007669"/>
    <property type="project" value="TreeGrafter"/>
</dbReference>
<evidence type="ECO:0000313" key="14">
    <source>
        <dbReference type="Proteomes" id="UP000018769"/>
    </source>
</evidence>
<dbReference type="GO" id="GO:0005524">
    <property type="term" value="F:ATP binding"/>
    <property type="evidence" value="ECO:0007669"/>
    <property type="project" value="UniProtKB-UniRule"/>
</dbReference>
<dbReference type="EC" id="2.7.1.21" evidence="2 8"/>
<proteinExistence type="inferred from homology"/>
<evidence type="ECO:0000256" key="3">
    <source>
        <dbReference type="ARBA" id="ARBA00022634"/>
    </source>
</evidence>
<feature type="binding site" evidence="8">
    <location>
        <position position="146"/>
    </location>
    <ligand>
        <name>Zn(2+)</name>
        <dbReference type="ChEBI" id="CHEBI:29105"/>
    </ligand>
</feature>
<feature type="binding site" evidence="8">
    <location>
        <position position="184"/>
    </location>
    <ligand>
        <name>Zn(2+)</name>
        <dbReference type="ChEBI" id="CHEBI:29105"/>
    </ligand>
</feature>